<accession>A0A2D3L920</accession>
<name>A0A2D3L920_PREIN</name>
<gene>
    <name evidence="2" type="ORF">CTM62_09645</name>
    <name evidence="3" type="ORF">CTM62_09880</name>
    <name evidence="4" type="ORF">CUB97_11955</name>
</gene>
<organism evidence="2 6">
    <name type="scientific">Prevotella intermedia</name>
    <dbReference type="NCBI Taxonomy" id="28131"/>
    <lineage>
        <taxon>Bacteria</taxon>
        <taxon>Pseudomonadati</taxon>
        <taxon>Bacteroidota</taxon>
        <taxon>Bacteroidia</taxon>
        <taxon>Bacteroidales</taxon>
        <taxon>Prevotellaceae</taxon>
        <taxon>Prevotella</taxon>
    </lineage>
</organism>
<dbReference type="EMBL" id="CP024724">
    <property type="protein sequence ID" value="ATV27072.1"/>
    <property type="molecule type" value="Genomic_DNA"/>
</dbReference>
<evidence type="ECO:0000313" key="4">
    <source>
        <dbReference type="EMBL" id="PJE99039.1"/>
    </source>
</evidence>
<dbReference type="Proteomes" id="UP000228641">
    <property type="component" value="Unassembled WGS sequence"/>
</dbReference>
<evidence type="ECO:0000313" key="3">
    <source>
        <dbReference type="EMBL" id="ATV27109.1"/>
    </source>
</evidence>
<reference evidence="2 6" key="2">
    <citation type="submission" date="2017-11" db="EMBL/GenBank/DDBJ databases">
        <title>Genome sequencing of Prevotella intermedia KCOM 2837.</title>
        <authorList>
            <person name="Kook J.-K."/>
            <person name="Park S.-N."/>
            <person name="Lim Y.K."/>
        </authorList>
    </citation>
    <scope>NUCLEOTIDE SEQUENCE [LARGE SCALE GENOMIC DNA]</scope>
    <source>
        <strain evidence="2 6">KCOM 2837</strain>
    </source>
</reference>
<evidence type="ECO:0000256" key="1">
    <source>
        <dbReference type="SAM" id="MobiDB-lite"/>
    </source>
</evidence>
<dbReference type="RefSeq" id="WP_004364606.1">
    <property type="nucleotide sequence ID" value="NZ_CP024724.1"/>
</dbReference>
<protein>
    <submittedName>
        <fullName evidence="2">Toxin PIN</fullName>
    </submittedName>
</protein>
<reference evidence="4 5" key="1">
    <citation type="submission" date="2017-11" db="EMBL/GenBank/DDBJ databases">
        <title>Genome sequencing of Prevotella intermedia KCOM 1779.</title>
        <authorList>
            <person name="Kook J.-K."/>
            <person name="Park S.-N."/>
            <person name="Lim Y.K."/>
        </authorList>
    </citation>
    <scope>NUCLEOTIDE SEQUENCE [LARGE SCALE GENOMIC DNA]</scope>
    <source>
        <strain evidence="4 5">KCOM 1779</strain>
    </source>
</reference>
<dbReference type="EMBL" id="CP024724">
    <property type="protein sequence ID" value="ATV27109.1"/>
    <property type="molecule type" value="Genomic_DNA"/>
</dbReference>
<evidence type="ECO:0000313" key="2">
    <source>
        <dbReference type="EMBL" id="ATV27072.1"/>
    </source>
</evidence>
<sequence>MKKYIKPTMKAKPLEMENCILAGSTSVGIGEGPATGPALSKGNNFFGDDEEEEDEGYAAPICRSKSQWDD</sequence>
<proteinExistence type="predicted"/>
<dbReference type="EMBL" id="PGGD01000002">
    <property type="protein sequence ID" value="PJE99039.1"/>
    <property type="molecule type" value="Genomic_DNA"/>
</dbReference>
<evidence type="ECO:0000313" key="5">
    <source>
        <dbReference type="Proteomes" id="UP000228641"/>
    </source>
</evidence>
<evidence type="ECO:0000313" key="6">
    <source>
        <dbReference type="Proteomes" id="UP000229630"/>
    </source>
</evidence>
<dbReference type="AlphaFoldDB" id="A0A2D3L920"/>
<dbReference type="Proteomes" id="UP000229630">
    <property type="component" value="Chromosome 2"/>
</dbReference>
<feature type="region of interest" description="Disordered" evidence="1">
    <location>
        <begin position="32"/>
        <end position="70"/>
    </location>
</feature>
<feature type="compositionally biased region" description="Acidic residues" evidence="1">
    <location>
        <begin position="47"/>
        <end position="56"/>
    </location>
</feature>